<dbReference type="InterPro" id="IPR003010">
    <property type="entry name" value="C-N_Hydrolase"/>
</dbReference>
<dbReference type="InterPro" id="IPR036526">
    <property type="entry name" value="C-N_Hydrolase_sf"/>
</dbReference>
<feature type="domain" description="CN hydrolase" evidence="5">
    <location>
        <begin position="3"/>
        <end position="132"/>
    </location>
</feature>
<dbReference type="Pfam" id="PF00795">
    <property type="entry name" value="CN_hydrolase"/>
    <property type="match status" value="1"/>
</dbReference>
<keyword evidence="8" id="KW-1185">Reference proteome</keyword>
<name>A0AAF0IY20_9BASI</name>
<reference evidence="7" key="1">
    <citation type="submission" date="2023-03" db="EMBL/GenBank/DDBJ databases">
        <title>Mating type loci evolution in Malassezia.</title>
        <authorList>
            <person name="Coelho M.A."/>
        </authorList>
    </citation>
    <scope>NUCLEOTIDE SEQUENCE</scope>
    <source>
        <strain evidence="7">CBS 12830</strain>
    </source>
</reference>
<organism evidence="7 8">
    <name type="scientific">Malassezia equina</name>
    <dbReference type="NCBI Taxonomy" id="1381935"/>
    <lineage>
        <taxon>Eukaryota</taxon>
        <taxon>Fungi</taxon>
        <taxon>Dikarya</taxon>
        <taxon>Basidiomycota</taxon>
        <taxon>Ustilaginomycotina</taxon>
        <taxon>Malasseziomycetes</taxon>
        <taxon>Malasseziales</taxon>
        <taxon>Malasseziaceae</taxon>
        <taxon>Malassezia</taxon>
    </lineage>
</organism>
<feature type="domain" description="Inosine/uridine-preferring nucleoside hydrolase" evidence="6">
    <location>
        <begin position="141"/>
        <end position="474"/>
    </location>
</feature>
<keyword evidence="2" id="KW-0378">Hydrolase</keyword>
<dbReference type="SUPFAM" id="SSF53590">
    <property type="entry name" value="Nucleoside hydrolase"/>
    <property type="match status" value="1"/>
</dbReference>
<comment type="similarity">
    <text evidence="1">Belongs to the IUNH family.</text>
</comment>
<dbReference type="EMBL" id="CP119901">
    <property type="protein sequence ID" value="WFD22509.1"/>
    <property type="molecule type" value="Genomic_DNA"/>
</dbReference>
<evidence type="ECO:0000256" key="4">
    <source>
        <dbReference type="SAM" id="MobiDB-lite"/>
    </source>
</evidence>
<dbReference type="GO" id="GO:0006152">
    <property type="term" value="P:purine nucleoside catabolic process"/>
    <property type="evidence" value="ECO:0007669"/>
    <property type="project" value="TreeGrafter"/>
</dbReference>
<protein>
    <recommendedName>
        <fullName evidence="9">Inosine/uridine-preferring nucleoside hydrolase domain-containing protein</fullName>
    </recommendedName>
</protein>
<dbReference type="Gene3D" id="3.60.110.10">
    <property type="entry name" value="Carbon-nitrogen hydrolase"/>
    <property type="match status" value="1"/>
</dbReference>
<dbReference type="PANTHER" id="PTHR12304">
    <property type="entry name" value="INOSINE-URIDINE PREFERRING NUCLEOSIDE HYDROLASE"/>
    <property type="match status" value="1"/>
</dbReference>
<evidence type="ECO:0000256" key="1">
    <source>
        <dbReference type="ARBA" id="ARBA00009176"/>
    </source>
</evidence>
<evidence type="ECO:0000256" key="3">
    <source>
        <dbReference type="ARBA" id="ARBA00023295"/>
    </source>
</evidence>
<dbReference type="Gene3D" id="3.90.245.10">
    <property type="entry name" value="Ribonucleoside hydrolase-like"/>
    <property type="match status" value="1"/>
</dbReference>
<proteinExistence type="inferred from homology"/>
<dbReference type="SUPFAM" id="SSF56317">
    <property type="entry name" value="Carbon-nitrogen hydrolase"/>
    <property type="match status" value="1"/>
</dbReference>
<dbReference type="Pfam" id="PF01156">
    <property type="entry name" value="IU_nuc_hydro"/>
    <property type="match status" value="1"/>
</dbReference>
<dbReference type="PANTHER" id="PTHR12304:SF56">
    <property type="entry name" value="HYDROLASE, PUTATIVE (AFU_ORTHOLOGUE AFUA_1G11790)-RELATED"/>
    <property type="match status" value="1"/>
</dbReference>
<dbReference type="InterPro" id="IPR036452">
    <property type="entry name" value="Ribo_hydro-like"/>
</dbReference>
<keyword evidence="3" id="KW-0326">Glycosidase</keyword>
<dbReference type="AlphaFoldDB" id="A0AAF0IY20"/>
<sequence>MWVAVAQMTSGAVIRDNAAVVQQLICRAAQAGAKAIFLPEATDFIASPSDVPALTRSPDNAAFVEQVCALAKQHAMWVSVGVHESPEPSEPNRCFNTHLLVNAQGEICERYRKDLEAMHKVRTEMPLWDQRRRGMLTPSSTDPGVDDLLAILLALGSPDVTVEAITLAFGNTTLDYAHGNIKRLAHALDVARKEGSIKNPILLERLENGIHGKPVPVALGAEKPLGGRLFTASYFHGRDGMSGVSFLEGNPYPEASESKLLSVTPSELSAADLILDVLKRHEPNTVRIAAVAPLTNLALAYQKDPVTFRRVHSISVMGGALDVPGNTTPCAEFNFFADPWAAKLLIEQAPRDGQPLPIHLLPLDVTAIHTVPYSKLVLSEDHPLHKNSHLVRLISLFLLKPRSVTNSFAPKGVPFDAGKYDLFECHDPLAVAHAMYHGLHAGWGSTQRPFLVESEGELTRGFCVVDRRGHGEEYAGRSKADVESERGPQNEHGITQQAEIRPVKVAKVDRDVPPVPNVFTVTKTPGSYWFEDLLLGCLDMKQ</sequence>
<evidence type="ECO:0000256" key="2">
    <source>
        <dbReference type="ARBA" id="ARBA00022801"/>
    </source>
</evidence>
<evidence type="ECO:0000259" key="5">
    <source>
        <dbReference type="Pfam" id="PF00795"/>
    </source>
</evidence>
<evidence type="ECO:0000313" key="8">
    <source>
        <dbReference type="Proteomes" id="UP001214415"/>
    </source>
</evidence>
<gene>
    <name evidence="7" type="ORF">MEQU1_001181</name>
</gene>
<dbReference type="GO" id="GO:0005829">
    <property type="term" value="C:cytosol"/>
    <property type="evidence" value="ECO:0007669"/>
    <property type="project" value="TreeGrafter"/>
</dbReference>
<evidence type="ECO:0000259" key="6">
    <source>
        <dbReference type="Pfam" id="PF01156"/>
    </source>
</evidence>
<feature type="region of interest" description="Disordered" evidence="4">
    <location>
        <begin position="474"/>
        <end position="495"/>
    </location>
</feature>
<evidence type="ECO:0008006" key="9">
    <source>
        <dbReference type="Google" id="ProtNLM"/>
    </source>
</evidence>
<dbReference type="Proteomes" id="UP001214415">
    <property type="component" value="Chromosome 2"/>
</dbReference>
<dbReference type="InterPro" id="IPR023186">
    <property type="entry name" value="IUNH"/>
</dbReference>
<dbReference type="InterPro" id="IPR001910">
    <property type="entry name" value="Inosine/uridine_hydrolase_dom"/>
</dbReference>
<evidence type="ECO:0000313" key="7">
    <source>
        <dbReference type="EMBL" id="WFD22509.1"/>
    </source>
</evidence>
<dbReference type="GO" id="GO:0008477">
    <property type="term" value="F:purine nucleosidase activity"/>
    <property type="evidence" value="ECO:0007669"/>
    <property type="project" value="TreeGrafter"/>
</dbReference>
<feature type="compositionally biased region" description="Basic and acidic residues" evidence="4">
    <location>
        <begin position="474"/>
        <end position="489"/>
    </location>
</feature>
<accession>A0AAF0IY20</accession>